<protein>
    <submittedName>
        <fullName evidence="1">DsbA family protein</fullName>
    </submittedName>
</protein>
<dbReference type="PANTHER" id="PTHR13887:SF54">
    <property type="entry name" value="DSBA FAMILY PROTEIN"/>
    <property type="match status" value="1"/>
</dbReference>
<name>A0A5P9NRW2_9GAMM</name>
<dbReference type="EMBL" id="CP036422">
    <property type="protein sequence ID" value="QFU77838.1"/>
    <property type="molecule type" value="Genomic_DNA"/>
</dbReference>
<dbReference type="SUPFAM" id="SSF52833">
    <property type="entry name" value="Thioredoxin-like"/>
    <property type="match status" value="1"/>
</dbReference>
<dbReference type="KEGG" id="halc:EY643_09730"/>
<dbReference type="Gene3D" id="1.10.472.60">
    <property type="entry name" value="putative protein disulfide isomerase domain"/>
    <property type="match status" value="1"/>
</dbReference>
<organism evidence="1 2">
    <name type="scientific">Halioglobus maricola</name>
    <dbReference type="NCBI Taxonomy" id="2601894"/>
    <lineage>
        <taxon>Bacteria</taxon>
        <taxon>Pseudomonadati</taxon>
        <taxon>Pseudomonadota</taxon>
        <taxon>Gammaproteobacteria</taxon>
        <taxon>Cellvibrionales</taxon>
        <taxon>Halieaceae</taxon>
        <taxon>Halioglobus</taxon>
    </lineage>
</organism>
<evidence type="ECO:0000313" key="1">
    <source>
        <dbReference type="EMBL" id="QFU77838.1"/>
    </source>
</evidence>
<keyword evidence="2" id="KW-1185">Reference proteome</keyword>
<accession>A0A5P9NRW2</accession>
<dbReference type="OrthoDB" id="9813770at2"/>
<gene>
    <name evidence="1" type="ORF">EY643_09730</name>
</gene>
<dbReference type="Gene3D" id="3.40.30.10">
    <property type="entry name" value="Glutaredoxin"/>
    <property type="match status" value="1"/>
</dbReference>
<evidence type="ECO:0000313" key="2">
    <source>
        <dbReference type="Proteomes" id="UP000326287"/>
    </source>
</evidence>
<dbReference type="AlphaFoldDB" id="A0A5P9NRW2"/>
<dbReference type="CDD" id="cd03025">
    <property type="entry name" value="DsbA_FrnE_like"/>
    <property type="match status" value="1"/>
</dbReference>
<dbReference type="Proteomes" id="UP000326287">
    <property type="component" value="Chromosome"/>
</dbReference>
<sequence length="206" mass="23108">MPTLFHIHDPMCSWCWGYRNTWDQLRLHLDSEIDVVNVLGGLAPDTDAPMPLAQQHTIASYWKDVAAATGAQFNFDFWRLCKPRRSTFPACRAVLAASNQNAEQPMIDAVQQAYYLRAMNPSNNDTLVVLAGELGLDVDLFAAELLSAETESKLQMELSLRRELGVNSFPSLVLKVDDALYPIPVDYREHRPALAAIDSFLGMARR</sequence>
<dbReference type="InterPro" id="IPR036249">
    <property type="entry name" value="Thioredoxin-like_sf"/>
</dbReference>
<reference evidence="1 2" key="1">
    <citation type="submission" date="2019-02" db="EMBL/GenBank/DDBJ databases">
        <authorList>
            <person name="Li S.-H."/>
        </authorList>
    </citation>
    <scope>NUCLEOTIDE SEQUENCE [LARGE SCALE GENOMIC DNA]</scope>
    <source>
        <strain evidence="1 2">IMCC14385</strain>
    </source>
</reference>
<proteinExistence type="predicted"/>
<dbReference type="Pfam" id="PF13743">
    <property type="entry name" value="Thioredoxin_5"/>
    <property type="match status" value="1"/>
</dbReference>
<dbReference type="PANTHER" id="PTHR13887">
    <property type="entry name" value="GLUTATHIONE S-TRANSFERASE KAPPA"/>
    <property type="match status" value="1"/>
</dbReference>